<name>A0A9W6GLF9_9FUSO</name>
<reference evidence="1" key="1">
    <citation type="submission" date="2022-12" db="EMBL/GenBank/DDBJ databases">
        <title>Reference genome sequencing for broad-spectrum identification of bacterial and archaeal isolates by mass spectrometry.</title>
        <authorList>
            <person name="Sekiguchi Y."/>
            <person name="Tourlousse D.M."/>
        </authorList>
    </citation>
    <scope>NUCLEOTIDE SEQUENCE</scope>
    <source>
        <strain evidence="1">10succ1</strain>
    </source>
</reference>
<dbReference type="EMBL" id="BSDY01000009">
    <property type="protein sequence ID" value="GLI56548.1"/>
    <property type="molecule type" value="Genomic_DNA"/>
</dbReference>
<gene>
    <name evidence="1" type="ORF">PM10SUCC1_20620</name>
</gene>
<dbReference type="AlphaFoldDB" id="A0A9W6GLF9"/>
<proteinExistence type="predicted"/>
<evidence type="ECO:0000313" key="2">
    <source>
        <dbReference type="Proteomes" id="UP001144471"/>
    </source>
</evidence>
<sequence>MKWNRIIIVAMIYMMIASLTCSKDLDITVERSIELGKITPSGKNRIKVIKPKDGFILKVRGRKNSIVRLEVDYIKDLGGFKVVEIIPEDEWLKLDEKGEGKFRIGAKIIIPGFIAPGRYKSEIRARVAYKSDID</sequence>
<keyword evidence="2" id="KW-1185">Reference proteome</keyword>
<accession>A0A9W6GLF9</accession>
<protein>
    <submittedName>
        <fullName evidence="1">Uncharacterized protein</fullName>
    </submittedName>
</protein>
<evidence type="ECO:0000313" key="1">
    <source>
        <dbReference type="EMBL" id="GLI56548.1"/>
    </source>
</evidence>
<dbReference type="RefSeq" id="WP_281835766.1">
    <property type="nucleotide sequence ID" value="NZ_BSDY01000009.1"/>
</dbReference>
<organism evidence="1 2">
    <name type="scientific">Propionigenium maris DSM 9537</name>
    <dbReference type="NCBI Taxonomy" id="1123000"/>
    <lineage>
        <taxon>Bacteria</taxon>
        <taxon>Fusobacteriati</taxon>
        <taxon>Fusobacteriota</taxon>
        <taxon>Fusobacteriia</taxon>
        <taxon>Fusobacteriales</taxon>
        <taxon>Fusobacteriaceae</taxon>
        <taxon>Propionigenium</taxon>
    </lineage>
</organism>
<dbReference type="Proteomes" id="UP001144471">
    <property type="component" value="Unassembled WGS sequence"/>
</dbReference>
<comment type="caution">
    <text evidence="1">The sequence shown here is derived from an EMBL/GenBank/DDBJ whole genome shotgun (WGS) entry which is preliminary data.</text>
</comment>